<protein>
    <submittedName>
        <fullName evidence="1">Uncharacterized protein</fullName>
    </submittedName>
</protein>
<dbReference type="EMBL" id="JBANQN010000005">
    <property type="protein sequence ID" value="KAK6789471.1"/>
    <property type="molecule type" value="Genomic_DNA"/>
</dbReference>
<dbReference type="AlphaFoldDB" id="A0AAN8TTA5"/>
<comment type="caution">
    <text evidence="1">The sequence shown here is derived from an EMBL/GenBank/DDBJ whole genome shotgun (WGS) entry which is preliminary data.</text>
</comment>
<dbReference type="Gene3D" id="3.60.10.10">
    <property type="entry name" value="Endonuclease/exonuclease/phosphatase"/>
    <property type="match status" value="1"/>
</dbReference>
<dbReference type="SUPFAM" id="SSF56219">
    <property type="entry name" value="DNase I-like"/>
    <property type="match status" value="1"/>
</dbReference>
<reference evidence="1 2" key="1">
    <citation type="submission" date="2024-02" db="EMBL/GenBank/DDBJ databases">
        <title>de novo genome assembly of Solanum bulbocastanum strain 11H21.</title>
        <authorList>
            <person name="Hosaka A.J."/>
        </authorList>
    </citation>
    <scope>NUCLEOTIDE SEQUENCE [LARGE SCALE GENOMIC DNA]</scope>
    <source>
        <tissue evidence="1">Young leaves</tissue>
    </source>
</reference>
<keyword evidence="2" id="KW-1185">Reference proteome</keyword>
<evidence type="ECO:0000313" key="1">
    <source>
        <dbReference type="EMBL" id="KAK6789471.1"/>
    </source>
</evidence>
<gene>
    <name evidence="1" type="ORF">RDI58_013271</name>
</gene>
<dbReference type="Proteomes" id="UP001371456">
    <property type="component" value="Unassembled WGS sequence"/>
</dbReference>
<organism evidence="1 2">
    <name type="scientific">Solanum bulbocastanum</name>
    <name type="common">Wild potato</name>
    <dbReference type="NCBI Taxonomy" id="147425"/>
    <lineage>
        <taxon>Eukaryota</taxon>
        <taxon>Viridiplantae</taxon>
        <taxon>Streptophyta</taxon>
        <taxon>Embryophyta</taxon>
        <taxon>Tracheophyta</taxon>
        <taxon>Spermatophyta</taxon>
        <taxon>Magnoliopsida</taxon>
        <taxon>eudicotyledons</taxon>
        <taxon>Gunneridae</taxon>
        <taxon>Pentapetalae</taxon>
        <taxon>asterids</taxon>
        <taxon>lamiids</taxon>
        <taxon>Solanales</taxon>
        <taxon>Solanaceae</taxon>
        <taxon>Solanoideae</taxon>
        <taxon>Solaneae</taxon>
        <taxon>Solanum</taxon>
    </lineage>
</organism>
<sequence>MEPFHGPQEHDNYKMKLGMQHTYCNSSDKIWVFWEDVWKGELVRDNGQCLTIKFNKNSMKVLITTVYVRCDSLERLELWDKLELVAKVNTLMWIVGGDFNIILNEEKKQRRGGFYSIRSFGLQPMCE</sequence>
<dbReference type="InterPro" id="IPR036691">
    <property type="entry name" value="Endo/exonu/phosph_ase_sf"/>
</dbReference>
<accession>A0AAN8TTA5</accession>
<evidence type="ECO:0000313" key="2">
    <source>
        <dbReference type="Proteomes" id="UP001371456"/>
    </source>
</evidence>
<name>A0AAN8TTA5_SOLBU</name>
<proteinExistence type="predicted"/>